<dbReference type="Gene3D" id="3.40.50.2020">
    <property type="match status" value="1"/>
</dbReference>
<evidence type="ECO:0000256" key="1">
    <source>
        <dbReference type="ARBA" id="ARBA00008007"/>
    </source>
</evidence>
<dbReference type="InterPro" id="IPR000836">
    <property type="entry name" value="PRTase_dom"/>
</dbReference>
<protein>
    <submittedName>
        <fullName evidence="3">DNA utilization protein GntX</fullName>
    </submittedName>
</protein>
<reference evidence="3 4" key="1">
    <citation type="submission" date="2018-12" db="EMBL/GenBank/DDBJ databases">
        <authorList>
            <consortium name="Pathogen Informatics"/>
        </authorList>
    </citation>
    <scope>NUCLEOTIDE SEQUENCE [LARGE SCALE GENOMIC DNA]</scope>
    <source>
        <strain evidence="3 4">NCTC12967</strain>
    </source>
</reference>
<sequence length="214" mass="23037">MCASLLRDFAPLLLGARCLVCGSPAMACCTVCRDRIAGKSPHRVRRPGIRVPTWAANPYRPELARLIPAFKDDGAWVLARVLSRRLAVAVAACRLLAGTFLVPVPSRPAAVRRRGIDHTWVLARRAAQELGIGAARLLRRRDDGDAQRTQGRAGRQRLSGARFLARTCRSPVILVDDVVTTGTSLAVSCEALTRNGTTVIAAAVIGDANLIGKW</sequence>
<feature type="chain" id="PRO_5018633229" evidence="2">
    <location>
        <begin position="28"/>
        <end position="214"/>
    </location>
</feature>
<keyword evidence="2" id="KW-0732">Signal</keyword>
<dbReference type="InterPro" id="IPR051910">
    <property type="entry name" value="ComF/GntX_DNA_util-trans"/>
</dbReference>
<dbReference type="PANTHER" id="PTHR47505">
    <property type="entry name" value="DNA UTILIZATION PROTEIN YHGH"/>
    <property type="match status" value="1"/>
</dbReference>
<keyword evidence="4" id="KW-1185">Reference proteome</keyword>
<dbReference type="InterPro" id="IPR029057">
    <property type="entry name" value="PRTase-like"/>
</dbReference>
<name>A0A3S5ESP1_9ACTN</name>
<dbReference type="PANTHER" id="PTHR47505:SF1">
    <property type="entry name" value="DNA UTILIZATION PROTEIN YHGH"/>
    <property type="match status" value="1"/>
</dbReference>
<dbReference type="EMBL" id="LR134406">
    <property type="protein sequence ID" value="VEH70164.1"/>
    <property type="molecule type" value="Genomic_DNA"/>
</dbReference>
<dbReference type="SUPFAM" id="SSF53271">
    <property type="entry name" value="PRTase-like"/>
    <property type="match status" value="1"/>
</dbReference>
<dbReference type="RefSeq" id="WP_073969940.1">
    <property type="nucleotide sequence ID" value="NZ_LR134406.1"/>
</dbReference>
<evidence type="ECO:0000256" key="2">
    <source>
        <dbReference type="SAM" id="SignalP"/>
    </source>
</evidence>
<comment type="similarity">
    <text evidence="1">Belongs to the ComF/GntX family.</text>
</comment>
<organism evidence="3 4">
    <name type="scientific">Arachnia propionica</name>
    <dbReference type="NCBI Taxonomy" id="1750"/>
    <lineage>
        <taxon>Bacteria</taxon>
        <taxon>Bacillati</taxon>
        <taxon>Actinomycetota</taxon>
        <taxon>Actinomycetes</taxon>
        <taxon>Propionibacteriales</taxon>
        <taxon>Propionibacteriaceae</taxon>
        <taxon>Arachnia</taxon>
    </lineage>
</organism>
<dbReference type="GeneID" id="64406925"/>
<accession>A0A3S5ESP1</accession>
<evidence type="ECO:0000313" key="4">
    <source>
        <dbReference type="Proteomes" id="UP000273044"/>
    </source>
</evidence>
<dbReference type="CDD" id="cd06223">
    <property type="entry name" value="PRTases_typeI"/>
    <property type="match status" value="1"/>
</dbReference>
<dbReference type="Proteomes" id="UP000273044">
    <property type="component" value="Chromosome"/>
</dbReference>
<feature type="signal peptide" evidence="2">
    <location>
        <begin position="1"/>
        <end position="27"/>
    </location>
</feature>
<proteinExistence type="inferred from homology"/>
<gene>
    <name evidence="3" type="ORF">NCTC12967_01453</name>
</gene>
<dbReference type="AlphaFoldDB" id="A0A3S5ESP1"/>
<evidence type="ECO:0000313" key="3">
    <source>
        <dbReference type="EMBL" id="VEH70164.1"/>
    </source>
</evidence>